<dbReference type="PANTHER" id="PTHR10127">
    <property type="entry name" value="DISCOIDIN, CUB, EGF, LAMININ , AND ZINC METALLOPROTEASE DOMAIN CONTAINING"/>
    <property type="match status" value="1"/>
</dbReference>
<dbReference type="PROSITE" id="PS51864">
    <property type="entry name" value="ASTACIN"/>
    <property type="match status" value="1"/>
</dbReference>
<dbReference type="Ensembl" id="ENSLBET00000029315.1">
    <property type="protein sequence ID" value="ENSLBEP00000027983.1"/>
    <property type="gene ID" value="ENSLBEG00000021201.1"/>
</dbReference>
<proteinExistence type="predicted"/>
<protein>
    <recommendedName>
        <fullName evidence="2">Metalloendopeptidase</fullName>
        <ecNumber evidence="2">3.4.24.-</ecNumber>
    </recommendedName>
</protein>
<dbReference type="SUPFAM" id="SSF55486">
    <property type="entry name" value="Metalloproteases ('zincins'), catalytic domain"/>
    <property type="match status" value="1"/>
</dbReference>
<organism evidence="4 5">
    <name type="scientific">Labrus bergylta</name>
    <name type="common">ballan wrasse</name>
    <dbReference type="NCBI Taxonomy" id="56723"/>
    <lineage>
        <taxon>Eukaryota</taxon>
        <taxon>Metazoa</taxon>
        <taxon>Chordata</taxon>
        <taxon>Craniata</taxon>
        <taxon>Vertebrata</taxon>
        <taxon>Euteleostomi</taxon>
        <taxon>Actinopterygii</taxon>
        <taxon>Neopterygii</taxon>
        <taxon>Teleostei</taxon>
        <taxon>Neoteleostei</taxon>
        <taxon>Acanthomorphata</taxon>
        <taxon>Eupercaria</taxon>
        <taxon>Labriformes</taxon>
        <taxon>Labridae</taxon>
        <taxon>Labrus</taxon>
    </lineage>
</organism>
<dbReference type="GO" id="GO:0008270">
    <property type="term" value="F:zinc ion binding"/>
    <property type="evidence" value="ECO:0007669"/>
    <property type="project" value="InterPro"/>
</dbReference>
<dbReference type="InterPro" id="IPR024079">
    <property type="entry name" value="MetalloPept_cat_dom_sf"/>
</dbReference>
<dbReference type="Gene3D" id="3.40.390.10">
    <property type="entry name" value="Collagenase (Catalytic Domain)"/>
    <property type="match status" value="1"/>
</dbReference>
<accession>A0A3Q3GAG8</accession>
<evidence type="ECO:0000256" key="2">
    <source>
        <dbReference type="RuleBase" id="RU361183"/>
    </source>
</evidence>
<sequence>MFCCTVSLYTIPPFLLYKSQTSAFVVTAGPKVSNQTKLHHEDNSLLSAVLALLVGLSSQNNSLTKEPFRLDIISKILEANKGINHNLVEGDVALSKKRNAMKCWSSYCKWKKSSNGQVEKNFHKKTCICFVLYRGQSDYLSIESESGMPFRIQTMEAGAFSVWIMGSFSMSSSMHLASITRSDRDRYVRLNWENIPAVSAHNFHKKDTNNLNTPYDYSSVMPYGRTAFASVYGADTITPIPDSSVLIGQRDEMSDIDILRINNLYNCSEYKRLHDALPSLKMHIGYYILTVPFVLFNGRHFWRQSMCKSFL</sequence>
<dbReference type="PANTHER" id="PTHR10127:SF839">
    <property type="entry name" value="HATCHING ENZYME 1.2-RELATED"/>
    <property type="match status" value="1"/>
</dbReference>
<comment type="caution">
    <text evidence="1">Lacks conserved residue(s) required for the propagation of feature annotation.</text>
</comment>
<dbReference type="EC" id="3.4.24.-" evidence="2"/>
<keyword evidence="2" id="KW-0862">Zinc</keyword>
<keyword evidence="5" id="KW-1185">Reference proteome</keyword>
<dbReference type="Proteomes" id="UP000261660">
    <property type="component" value="Unplaced"/>
</dbReference>
<evidence type="ECO:0000313" key="5">
    <source>
        <dbReference type="Proteomes" id="UP000261660"/>
    </source>
</evidence>
<keyword evidence="2" id="KW-0479">Metal-binding</keyword>
<reference evidence="4" key="2">
    <citation type="submission" date="2025-09" db="UniProtKB">
        <authorList>
            <consortium name="Ensembl"/>
        </authorList>
    </citation>
    <scope>IDENTIFICATION</scope>
</reference>
<dbReference type="InParanoid" id="A0A3Q3GAG8"/>
<dbReference type="InterPro" id="IPR001506">
    <property type="entry name" value="Peptidase_M12A"/>
</dbReference>
<evidence type="ECO:0000256" key="1">
    <source>
        <dbReference type="PROSITE-ProRule" id="PRU01211"/>
    </source>
</evidence>
<dbReference type="InterPro" id="IPR006026">
    <property type="entry name" value="Peptidase_Metallo"/>
</dbReference>
<comment type="cofactor">
    <cofactor evidence="2">
        <name>Zn(2+)</name>
        <dbReference type="ChEBI" id="CHEBI:29105"/>
    </cofactor>
    <text evidence="2">Binds 1 zinc ion per subunit.</text>
</comment>
<reference evidence="4" key="1">
    <citation type="submission" date="2025-08" db="UniProtKB">
        <authorList>
            <consortium name="Ensembl"/>
        </authorList>
    </citation>
    <scope>IDENTIFICATION</scope>
</reference>
<keyword evidence="2" id="KW-0645">Protease</keyword>
<keyword evidence="2" id="KW-0378">Hydrolase</keyword>
<dbReference type="GO" id="GO:0006508">
    <property type="term" value="P:proteolysis"/>
    <property type="evidence" value="ECO:0007669"/>
    <property type="project" value="UniProtKB-KW"/>
</dbReference>
<dbReference type="PRINTS" id="PR00480">
    <property type="entry name" value="ASTACIN"/>
</dbReference>
<dbReference type="GO" id="GO:0004222">
    <property type="term" value="F:metalloendopeptidase activity"/>
    <property type="evidence" value="ECO:0007669"/>
    <property type="project" value="UniProtKB-UniRule"/>
</dbReference>
<keyword evidence="2" id="KW-0482">Metalloprotease</keyword>
<dbReference type="SMART" id="SM00235">
    <property type="entry name" value="ZnMc"/>
    <property type="match status" value="1"/>
</dbReference>
<dbReference type="Pfam" id="PF01400">
    <property type="entry name" value="Astacin"/>
    <property type="match status" value="1"/>
</dbReference>
<evidence type="ECO:0000313" key="4">
    <source>
        <dbReference type="Ensembl" id="ENSLBEP00000027983.1"/>
    </source>
</evidence>
<dbReference type="GeneTree" id="ENSGT00940000163716"/>
<evidence type="ECO:0000259" key="3">
    <source>
        <dbReference type="PROSITE" id="PS51864"/>
    </source>
</evidence>
<name>A0A3Q3GAG8_9LABR</name>
<dbReference type="STRING" id="56723.ENSLBEP00000027983"/>
<feature type="domain" description="Peptidase M12A" evidence="3">
    <location>
        <begin position="180"/>
        <end position="268"/>
    </location>
</feature>
<dbReference type="AlphaFoldDB" id="A0A3Q3GAG8"/>